<feature type="signal peptide" evidence="2">
    <location>
        <begin position="1"/>
        <end position="23"/>
    </location>
</feature>
<evidence type="ECO:0000313" key="11">
    <source>
        <dbReference type="Proteomes" id="UP000045842"/>
    </source>
</evidence>
<accession>A0A0T9E8X8</accession>
<evidence type="ECO:0000256" key="1">
    <source>
        <dbReference type="SAM" id="MobiDB-lite"/>
    </source>
</evidence>
<feature type="region of interest" description="Disordered" evidence="1">
    <location>
        <begin position="93"/>
        <end position="117"/>
    </location>
</feature>
<reference evidence="5" key="1">
    <citation type="submission" date="2015-03" db="EMBL/GenBank/DDBJ databases">
        <authorList>
            <person name="Murphy D."/>
        </authorList>
    </citation>
    <scope>NUCLEOTIDE SEQUENCE [LARGE SCALE GENOMIC DNA]</scope>
    <source>
        <strain evidence="5">K00500041</strain>
    </source>
</reference>
<evidence type="ECO:0000313" key="10">
    <source>
        <dbReference type="Proteomes" id="UP000044938"/>
    </source>
</evidence>
<evidence type="ECO:0000313" key="3">
    <source>
        <dbReference type="EMBL" id="CFS09311.1"/>
    </source>
</evidence>
<dbReference type="EMBL" id="CSAD01000003">
    <property type="protein sequence ID" value="COU64025.1"/>
    <property type="molecule type" value="Genomic_DNA"/>
</dbReference>
<dbReference type="Proteomes" id="UP000045842">
    <property type="component" value="Unassembled WGS sequence"/>
</dbReference>
<organism evidence="5 8">
    <name type="scientific">Mycobacterium tuberculosis</name>
    <dbReference type="NCBI Taxonomy" id="1773"/>
    <lineage>
        <taxon>Bacteria</taxon>
        <taxon>Bacillati</taxon>
        <taxon>Actinomycetota</taxon>
        <taxon>Actinomycetes</taxon>
        <taxon>Mycobacteriales</taxon>
        <taxon>Mycobacteriaceae</taxon>
        <taxon>Mycobacterium</taxon>
        <taxon>Mycobacterium tuberculosis complex</taxon>
    </lineage>
</organism>
<evidence type="ECO:0000313" key="9">
    <source>
        <dbReference type="Proteomes" id="UP000039021"/>
    </source>
</evidence>
<dbReference type="EMBL" id="CSBK01003056">
    <property type="protein sequence ID" value="CPA53531.1"/>
    <property type="molecule type" value="Genomic_DNA"/>
</dbReference>
<dbReference type="EMBL" id="CGCX01002247">
    <property type="protein sequence ID" value="CFS09311.1"/>
    <property type="molecule type" value="Genomic_DNA"/>
</dbReference>
<name>A0A0T9E8X8_MYCTX</name>
<evidence type="ECO:0000313" key="4">
    <source>
        <dbReference type="EMBL" id="COU64025.1"/>
    </source>
</evidence>
<dbReference type="Proteomes" id="UP000038802">
    <property type="component" value="Unassembled WGS sequence"/>
</dbReference>
<evidence type="ECO:0000313" key="5">
    <source>
        <dbReference type="EMBL" id="COX25116.1"/>
    </source>
</evidence>
<feature type="compositionally biased region" description="Polar residues" evidence="1">
    <location>
        <begin position="101"/>
        <end position="111"/>
    </location>
</feature>
<keyword evidence="2" id="KW-0732">Signal</keyword>
<evidence type="ECO:0000313" key="12">
    <source>
        <dbReference type="Proteomes" id="UP000046680"/>
    </source>
</evidence>
<evidence type="ECO:0000313" key="8">
    <source>
        <dbReference type="Proteomes" id="UP000038802"/>
    </source>
</evidence>
<evidence type="ECO:0000256" key="2">
    <source>
        <dbReference type="SAM" id="SignalP"/>
    </source>
</evidence>
<dbReference type="Proteomes" id="UP000039021">
    <property type="component" value="Unassembled WGS sequence"/>
</dbReference>
<evidence type="ECO:0000313" key="6">
    <source>
        <dbReference type="EMBL" id="COX74784.1"/>
    </source>
</evidence>
<feature type="chain" id="PRO_5015046008" evidence="2">
    <location>
        <begin position="24"/>
        <end position="138"/>
    </location>
</feature>
<reference evidence="7" key="3">
    <citation type="submission" date="2015-03" db="EMBL/GenBank/DDBJ databases">
        <authorList>
            <consortium name="Pathogen Informatics"/>
            <person name="Murphy D."/>
        </authorList>
    </citation>
    <scope>NUCLEOTIDE SEQUENCE</scope>
    <source>
        <strain evidence="7">N09902308</strain>
    </source>
</reference>
<protein>
    <submittedName>
        <fullName evidence="5">Uncharacterized protein</fullName>
    </submittedName>
</protein>
<dbReference type="EMBL" id="CSAE01001051">
    <property type="protein sequence ID" value="COX25116.1"/>
    <property type="molecule type" value="Genomic_DNA"/>
</dbReference>
<gene>
    <name evidence="3" type="ORF">ERS007657_03976</name>
    <name evidence="4" type="ORF">ERS007679_00065</name>
    <name evidence="5" type="ORF">ERS007703_04973</name>
    <name evidence="6" type="ORF">ERS007720_04853</name>
    <name evidence="7" type="ORF">ERS007739_04667</name>
</gene>
<dbReference type="EMBL" id="CSAJ01001215">
    <property type="protein sequence ID" value="COX74784.1"/>
    <property type="molecule type" value="Genomic_DNA"/>
</dbReference>
<evidence type="ECO:0000313" key="7">
    <source>
        <dbReference type="EMBL" id="CPA53531.1"/>
    </source>
</evidence>
<dbReference type="Proteomes" id="UP000046680">
    <property type="component" value="Unassembled WGS sequence"/>
</dbReference>
<reference evidence="8 9" key="2">
    <citation type="submission" date="2015-03" db="EMBL/GenBank/DDBJ databases">
        <authorList>
            <consortium name="Pathogen Informatics"/>
        </authorList>
    </citation>
    <scope>NUCLEOTIDE SEQUENCE [LARGE SCALE GENOMIC DNA]</scope>
    <source>
        <strain evidence="3 12">C09601061</strain>
        <strain evidence="4 11">G09801536</strain>
        <strain evidence="8">K00500041</strain>
        <strain evidence="6 10">M09401471</strain>
        <strain evidence="9">N09902308</strain>
    </source>
</reference>
<dbReference type="Proteomes" id="UP000044938">
    <property type="component" value="Unassembled WGS sequence"/>
</dbReference>
<proteinExistence type="predicted"/>
<sequence length="138" mass="14131">MSHCLLPSCSQLVYMLYAPPAGATTEIPLPANVFIALPAVTQLLTSGPALKASSRYTACGPPARKATGMSRPIEGDGTIRFSYGAALAVGSAATATPPNPNDSAAIQSARSSADRPFMCPPPSCKAVCTRRQTAPANP</sequence>
<dbReference type="AlphaFoldDB" id="A0A0T9E8X8"/>